<reference evidence="1" key="1">
    <citation type="submission" date="2019-09" db="EMBL/GenBank/DDBJ databases">
        <title>In-depth cultivation of the pig gut microbiome towards novel bacterial diversity and tailored functional studies.</title>
        <authorList>
            <person name="Wylensek D."/>
            <person name="Hitch T.C.A."/>
            <person name="Clavel T."/>
        </authorList>
    </citation>
    <scope>NUCLEOTIDE SEQUENCE</scope>
    <source>
        <strain evidence="1">RF-744-FAT-WT-3</strain>
    </source>
</reference>
<protein>
    <submittedName>
        <fullName evidence="1">Uncharacterized protein</fullName>
    </submittedName>
</protein>
<gene>
    <name evidence="1" type="ORF">FYJ66_06710</name>
</gene>
<proteinExistence type="predicted"/>
<dbReference type="EMBL" id="VUNB01000005">
    <property type="protein sequence ID" value="MST69278.1"/>
    <property type="molecule type" value="Genomic_DNA"/>
</dbReference>
<organism evidence="1">
    <name type="scientific">Baileyella intestinalis</name>
    <dbReference type="NCBI Taxonomy" id="2606709"/>
    <lineage>
        <taxon>Bacteria</taxon>
        <taxon>Bacillati</taxon>
        <taxon>Bacillota</taxon>
        <taxon>Clostridia</taxon>
        <taxon>Peptostreptococcales</taxon>
        <taxon>Anaerovoracaceae</taxon>
        <taxon>Baileyella</taxon>
    </lineage>
</organism>
<dbReference type="AlphaFoldDB" id="A0A6A8MA14"/>
<dbReference type="RefSeq" id="WP_154572750.1">
    <property type="nucleotide sequence ID" value="NZ_VUNB01000005.1"/>
</dbReference>
<sequence length="275" mass="31899">MDISLIVEYFQNVISELDRLVEMKEEEVKKAPAGTVKANSHGKGFQYYARVDGDEKFRYIKKCNVEYARQLAQRRYDDEILKQAKKALDNIRKIVSLIDKGMFDPDTVFYGIPDGIRSLVNPVVTPADQALEEWKNIKYSGLPFKPDDPEIYTKKGVRVRSKAERDTGNIFEDAGIDYHYEMPVFLEGYGKVFPDFTIYDKKTRQVTYWEHFGLVNDGEYAKKVFDKLSSYEKNGIILGKNLVMTFETMRRPLDSRTISMRLKELKESPISAAYF</sequence>
<name>A0A6A8MA14_9FIRM</name>
<evidence type="ECO:0000313" key="1">
    <source>
        <dbReference type="EMBL" id="MST69278.1"/>
    </source>
</evidence>
<accession>A0A6A8MA14</accession>
<comment type="caution">
    <text evidence="1">The sequence shown here is derived from an EMBL/GenBank/DDBJ whole genome shotgun (WGS) entry which is preliminary data.</text>
</comment>